<dbReference type="RefSeq" id="WP_341726153.1">
    <property type="nucleotide sequence ID" value="NZ_JBBWWT010000004.1"/>
</dbReference>
<evidence type="ECO:0000313" key="3">
    <source>
        <dbReference type="Proteomes" id="UP001459204"/>
    </source>
</evidence>
<feature type="chain" id="PRO_5045727498" evidence="1">
    <location>
        <begin position="21"/>
        <end position="147"/>
    </location>
</feature>
<dbReference type="EMBL" id="JBBWWT010000004">
    <property type="protein sequence ID" value="MEL1264977.1"/>
    <property type="molecule type" value="Genomic_DNA"/>
</dbReference>
<evidence type="ECO:0000256" key="1">
    <source>
        <dbReference type="SAM" id="SignalP"/>
    </source>
</evidence>
<sequence>MRYRIALLFLLSLAMVPVGAAEPGVDIVATVTRYSEFELTKRQTTILDEATKVSAAARVFHGLYGRWPNDVQELAARTVGIDFTLFDGKILIDAVPEGLAVTIFDSIDVRRLLATADSPVSSEMKKLAQDPTFRIRVSLQSTPPGGT</sequence>
<protein>
    <submittedName>
        <fullName evidence="2">Uncharacterized protein</fullName>
    </submittedName>
</protein>
<feature type="signal peptide" evidence="1">
    <location>
        <begin position="1"/>
        <end position="20"/>
    </location>
</feature>
<accession>A0ABU9J2Y1</accession>
<keyword evidence="1" id="KW-0732">Signal</keyword>
<name>A0ABU9J2Y1_9GAMM</name>
<gene>
    <name evidence="2" type="ORF">AAD027_11475</name>
</gene>
<comment type="caution">
    <text evidence="2">The sequence shown here is derived from an EMBL/GenBank/DDBJ whole genome shotgun (WGS) entry which is preliminary data.</text>
</comment>
<dbReference type="Proteomes" id="UP001459204">
    <property type="component" value="Unassembled WGS sequence"/>
</dbReference>
<keyword evidence="3" id="KW-1185">Reference proteome</keyword>
<evidence type="ECO:0000313" key="2">
    <source>
        <dbReference type="EMBL" id="MEL1264977.1"/>
    </source>
</evidence>
<reference evidence="2 3" key="1">
    <citation type="submission" date="2024-04" db="EMBL/GenBank/DDBJ databases">
        <title>Draft genome sequence of Pseudoxanthomonas putridarboris WD12.</title>
        <authorList>
            <person name="Oh J."/>
        </authorList>
    </citation>
    <scope>NUCLEOTIDE SEQUENCE [LARGE SCALE GENOMIC DNA]</scope>
    <source>
        <strain evidence="2 3">WD12</strain>
    </source>
</reference>
<proteinExistence type="predicted"/>
<organism evidence="2 3">
    <name type="scientific">Pseudoxanthomonas putridarboris</name>
    <dbReference type="NCBI Taxonomy" id="752605"/>
    <lineage>
        <taxon>Bacteria</taxon>
        <taxon>Pseudomonadati</taxon>
        <taxon>Pseudomonadota</taxon>
        <taxon>Gammaproteobacteria</taxon>
        <taxon>Lysobacterales</taxon>
        <taxon>Lysobacteraceae</taxon>
        <taxon>Pseudoxanthomonas</taxon>
    </lineage>
</organism>